<evidence type="ECO:0008006" key="2">
    <source>
        <dbReference type="Google" id="ProtNLM"/>
    </source>
</evidence>
<sequence>MVKTFGESADFTAFKVVDGDIYRVAWAKIMQVDKTEDGQEKESSLCDYMLERYDYKPSMDLVLNDILASGEQASMEEIREISEGLGAEPLEYMRKAMLAYIEKYDASSSVNSFLLNGMQVWLDKATRVGLMNSTTIAKSMGQQKTTLWLGSYQLEVDCDKAIQLLSALEMYALQCFNVTAAHKKAVSELDNIEGVLTYDYKSGYPKKLKMEV</sequence>
<reference evidence="1" key="1">
    <citation type="journal article" date="2021" name="Proc. Natl. Acad. Sci. U.S.A.">
        <title>A Catalog of Tens of Thousands of Viruses from Human Metagenomes Reveals Hidden Associations with Chronic Diseases.</title>
        <authorList>
            <person name="Tisza M.J."/>
            <person name="Buck C.B."/>
        </authorList>
    </citation>
    <scope>NUCLEOTIDE SEQUENCE</scope>
    <source>
        <strain evidence="1">CtK5o5</strain>
    </source>
</reference>
<name>A0A8S5TCY5_9CAUD</name>
<protein>
    <recommendedName>
        <fullName evidence="2">DUF4376 domain-containing protein</fullName>
    </recommendedName>
</protein>
<proteinExistence type="predicted"/>
<dbReference type="EMBL" id="BK032803">
    <property type="protein sequence ID" value="DAF61126.1"/>
    <property type="molecule type" value="Genomic_DNA"/>
</dbReference>
<organism evidence="1">
    <name type="scientific">Myoviridae sp. ctK5o5</name>
    <dbReference type="NCBI Taxonomy" id="2827674"/>
    <lineage>
        <taxon>Viruses</taxon>
        <taxon>Duplodnaviria</taxon>
        <taxon>Heunggongvirae</taxon>
        <taxon>Uroviricota</taxon>
        <taxon>Caudoviricetes</taxon>
    </lineage>
</organism>
<evidence type="ECO:0000313" key="1">
    <source>
        <dbReference type="EMBL" id="DAF61126.1"/>
    </source>
</evidence>
<accession>A0A8S5TCY5</accession>